<dbReference type="OrthoDB" id="5407645at2759"/>
<organism evidence="2 3">
    <name type="scientific">Penicillium angulare</name>
    <dbReference type="NCBI Taxonomy" id="116970"/>
    <lineage>
        <taxon>Eukaryota</taxon>
        <taxon>Fungi</taxon>
        <taxon>Dikarya</taxon>
        <taxon>Ascomycota</taxon>
        <taxon>Pezizomycotina</taxon>
        <taxon>Eurotiomycetes</taxon>
        <taxon>Eurotiomycetidae</taxon>
        <taxon>Eurotiales</taxon>
        <taxon>Aspergillaceae</taxon>
        <taxon>Penicillium</taxon>
    </lineage>
</organism>
<feature type="compositionally biased region" description="Basic and acidic residues" evidence="1">
    <location>
        <begin position="1"/>
        <end position="52"/>
    </location>
</feature>
<feature type="region of interest" description="Disordered" evidence="1">
    <location>
        <begin position="1"/>
        <end position="151"/>
    </location>
</feature>
<feature type="compositionally biased region" description="Basic residues" evidence="1">
    <location>
        <begin position="98"/>
        <end position="107"/>
    </location>
</feature>
<name>A0A9W9FXM1_9EURO</name>
<feature type="compositionally biased region" description="Basic and acidic residues" evidence="1">
    <location>
        <begin position="294"/>
        <end position="332"/>
    </location>
</feature>
<evidence type="ECO:0008006" key="4">
    <source>
        <dbReference type="Google" id="ProtNLM"/>
    </source>
</evidence>
<comment type="caution">
    <text evidence="2">The sequence shown here is derived from an EMBL/GenBank/DDBJ whole genome shotgun (WGS) entry which is preliminary data.</text>
</comment>
<dbReference type="Proteomes" id="UP001149165">
    <property type="component" value="Unassembled WGS sequence"/>
</dbReference>
<feature type="region of interest" description="Disordered" evidence="1">
    <location>
        <begin position="269"/>
        <end position="332"/>
    </location>
</feature>
<feature type="compositionally biased region" description="Basic residues" evidence="1">
    <location>
        <begin position="66"/>
        <end position="75"/>
    </location>
</feature>
<evidence type="ECO:0000313" key="2">
    <source>
        <dbReference type="EMBL" id="KAJ5108297.1"/>
    </source>
</evidence>
<evidence type="ECO:0000313" key="3">
    <source>
        <dbReference type="Proteomes" id="UP001149165"/>
    </source>
</evidence>
<evidence type="ECO:0000256" key="1">
    <source>
        <dbReference type="SAM" id="MobiDB-lite"/>
    </source>
</evidence>
<reference evidence="2" key="2">
    <citation type="journal article" date="2023" name="IMA Fungus">
        <title>Comparative genomic study of the Penicillium genus elucidates a diverse pangenome and 15 lateral gene transfer events.</title>
        <authorList>
            <person name="Petersen C."/>
            <person name="Sorensen T."/>
            <person name="Nielsen M.R."/>
            <person name="Sondergaard T.E."/>
            <person name="Sorensen J.L."/>
            <person name="Fitzpatrick D.A."/>
            <person name="Frisvad J.C."/>
            <person name="Nielsen K.L."/>
        </authorList>
    </citation>
    <scope>NUCLEOTIDE SEQUENCE</scope>
    <source>
        <strain evidence="2">IBT 30069</strain>
    </source>
</reference>
<proteinExistence type="predicted"/>
<reference evidence="2" key="1">
    <citation type="submission" date="2022-11" db="EMBL/GenBank/DDBJ databases">
        <authorList>
            <person name="Petersen C."/>
        </authorList>
    </citation>
    <scope>NUCLEOTIDE SEQUENCE</scope>
    <source>
        <strain evidence="2">IBT 30069</strain>
    </source>
</reference>
<gene>
    <name evidence="2" type="ORF">N7456_004972</name>
</gene>
<feature type="compositionally biased region" description="Basic and acidic residues" evidence="1">
    <location>
        <begin position="139"/>
        <end position="151"/>
    </location>
</feature>
<keyword evidence="3" id="KW-1185">Reference proteome</keyword>
<protein>
    <recommendedName>
        <fullName evidence="4">DUF3824 domain-containing protein</fullName>
    </recommendedName>
</protein>
<sequence length="332" mass="38258">MSYYDDRRYGEAHDRDRGYAADYYERNPDSRRRAAHRDYGSRQARRPADQFRRRSSSVGGDPSYHRGSRSQRKPSRPYEGNHYQRSDDGYSSSESSRSSRHQNRRKSTGGSSRGSGYHDRHRSRDRGHSDSESEEDHSENDRDQGHGSFLRDKGGQLLMQAALPLLAAGAAEALRSRKQPGEWKGDKGKHVLTTAVTNGLLNRDPSKPQHRHIMDTALPGLREGAPTREELDGLRHRAGGSRTSSNLKKVAAAGAVAFAGKELYDRYGRSRSQARGQDYNDDSYRSKKRSQSVSDDRRRRNDSRDREEYDYQRRLRDRHRESHSPRDRDYRY</sequence>
<dbReference type="EMBL" id="JAPQKH010000003">
    <property type="protein sequence ID" value="KAJ5108297.1"/>
    <property type="molecule type" value="Genomic_DNA"/>
</dbReference>
<accession>A0A9W9FXM1</accession>
<dbReference type="AlphaFoldDB" id="A0A9W9FXM1"/>